<dbReference type="InterPro" id="IPR012337">
    <property type="entry name" value="RNaseH-like_sf"/>
</dbReference>
<dbReference type="SUPFAM" id="SSF53098">
    <property type="entry name" value="Ribonuclease H-like"/>
    <property type="match status" value="1"/>
</dbReference>
<evidence type="ECO:0000259" key="6">
    <source>
        <dbReference type="Pfam" id="PF05699"/>
    </source>
</evidence>
<protein>
    <recommendedName>
        <fullName evidence="6">HAT C-terminal dimerisation domain-containing protein</fullName>
    </recommendedName>
</protein>
<feature type="domain" description="HAT C-terminal dimerisation" evidence="6">
    <location>
        <begin position="84"/>
        <end position="163"/>
    </location>
</feature>
<dbReference type="PANTHER" id="PTHR46481:SF10">
    <property type="entry name" value="ZINC FINGER BED DOMAIN-CONTAINING PROTEIN 39"/>
    <property type="match status" value="1"/>
</dbReference>
<organism evidence="7 8">
    <name type="scientific">Chelonia mydas</name>
    <name type="common">Green sea-turtle</name>
    <name type="synonym">Chelonia agassizi</name>
    <dbReference type="NCBI Taxonomy" id="8469"/>
    <lineage>
        <taxon>Eukaryota</taxon>
        <taxon>Metazoa</taxon>
        <taxon>Chordata</taxon>
        <taxon>Craniata</taxon>
        <taxon>Vertebrata</taxon>
        <taxon>Euteleostomi</taxon>
        <taxon>Archelosauria</taxon>
        <taxon>Testudinata</taxon>
        <taxon>Testudines</taxon>
        <taxon>Cryptodira</taxon>
        <taxon>Durocryptodira</taxon>
        <taxon>Americhelydia</taxon>
        <taxon>Chelonioidea</taxon>
        <taxon>Cheloniidae</taxon>
        <taxon>Chelonia</taxon>
    </lineage>
</organism>
<gene>
    <name evidence="7" type="ORF">UY3_04855</name>
</gene>
<dbReference type="EMBL" id="KB520916">
    <property type="protein sequence ID" value="EMP37962.1"/>
    <property type="molecule type" value="Genomic_DNA"/>
</dbReference>
<keyword evidence="2" id="KW-0479">Metal-binding</keyword>
<accession>M7CBA0</accession>
<keyword evidence="8" id="KW-1185">Reference proteome</keyword>
<dbReference type="AlphaFoldDB" id="M7CBA0"/>
<evidence type="ECO:0000256" key="1">
    <source>
        <dbReference type="ARBA" id="ARBA00004123"/>
    </source>
</evidence>
<keyword evidence="3" id="KW-0863">Zinc-finger</keyword>
<evidence type="ECO:0000313" key="8">
    <source>
        <dbReference type="Proteomes" id="UP000031443"/>
    </source>
</evidence>
<evidence type="ECO:0000256" key="5">
    <source>
        <dbReference type="ARBA" id="ARBA00023242"/>
    </source>
</evidence>
<dbReference type="GO" id="GO:0008270">
    <property type="term" value="F:zinc ion binding"/>
    <property type="evidence" value="ECO:0007669"/>
    <property type="project" value="UniProtKB-KW"/>
</dbReference>
<dbReference type="Pfam" id="PF05699">
    <property type="entry name" value="Dimer_Tnp_hAT"/>
    <property type="match status" value="1"/>
</dbReference>
<dbReference type="GO" id="GO:0005634">
    <property type="term" value="C:nucleus"/>
    <property type="evidence" value="ECO:0007669"/>
    <property type="project" value="UniProtKB-SubCell"/>
</dbReference>
<reference evidence="8" key="1">
    <citation type="journal article" date="2013" name="Nat. Genet.">
        <title>The draft genomes of soft-shell turtle and green sea turtle yield insights into the development and evolution of the turtle-specific body plan.</title>
        <authorList>
            <person name="Wang Z."/>
            <person name="Pascual-Anaya J."/>
            <person name="Zadissa A."/>
            <person name="Li W."/>
            <person name="Niimura Y."/>
            <person name="Huang Z."/>
            <person name="Li C."/>
            <person name="White S."/>
            <person name="Xiong Z."/>
            <person name="Fang D."/>
            <person name="Wang B."/>
            <person name="Ming Y."/>
            <person name="Chen Y."/>
            <person name="Zheng Y."/>
            <person name="Kuraku S."/>
            <person name="Pignatelli M."/>
            <person name="Herrero J."/>
            <person name="Beal K."/>
            <person name="Nozawa M."/>
            <person name="Li Q."/>
            <person name="Wang J."/>
            <person name="Zhang H."/>
            <person name="Yu L."/>
            <person name="Shigenobu S."/>
            <person name="Wang J."/>
            <person name="Liu J."/>
            <person name="Flicek P."/>
            <person name="Searle S."/>
            <person name="Wang J."/>
            <person name="Kuratani S."/>
            <person name="Yin Y."/>
            <person name="Aken B."/>
            <person name="Zhang G."/>
            <person name="Irie N."/>
        </authorList>
    </citation>
    <scope>NUCLEOTIDE SEQUENCE [LARGE SCALE GENOMIC DNA]</scope>
</reference>
<dbReference type="InterPro" id="IPR008906">
    <property type="entry name" value="HATC_C_dom"/>
</dbReference>
<dbReference type="GO" id="GO:0046983">
    <property type="term" value="F:protein dimerization activity"/>
    <property type="evidence" value="ECO:0007669"/>
    <property type="project" value="InterPro"/>
</dbReference>
<name>M7CBA0_CHEMY</name>
<keyword evidence="4" id="KW-0862">Zinc</keyword>
<evidence type="ECO:0000256" key="2">
    <source>
        <dbReference type="ARBA" id="ARBA00022723"/>
    </source>
</evidence>
<dbReference type="PANTHER" id="PTHR46481">
    <property type="entry name" value="ZINC FINGER BED DOMAIN-CONTAINING PROTEIN 4"/>
    <property type="match status" value="1"/>
</dbReference>
<evidence type="ECO:0000313" key="7">
    <source>
        <dbReference type="EMBL" id="EMP37962.1"/>
    </source>
</evidence>
<keyword evidence="5" id="KW-0539">Nucleus</keyword>
<proteinExistence type="predicted"/>
<comment type="subcellular location">
    <subcellularLocation>
        <location evidence="1">Nucleus</location>
    </subcellularLocation>
</comment>
<evidence type="ECO:0000256" key="3">
    <source>
        <dbReference type="ARBA" id="ARBA00022771"/>
    </source>
</evidence>
<dbReference type="Proteomes" id="UP000031443">
    <property type="component" value="Unassembled WGS sequence"/>
</dbReference>
<dbReference type="InterPro" id="IPR052035">
    <property type="entry name" value="ZnF_BED_domain_contain"/>
</dbReference>
<evidence type="ECO:0000256" key="4">
    <source>
        <dbReference type="ARBA" id="ARBA00022833"/>
    </source>
</evidence>
<sequence>MLLHGQRSGQRGCALMQGSAAVCLALAGWRGGQTRCSERHEILKQQQSDAETTESELLKRKINLRLVASDSDDENEHVLVFTALDRYQAEPIISMDACLLEWRLKHEGTYESLALLPRKYLAMPTAMVPCECLFSLSGDIVNKKQTALSPANVDRLVYLSNWLNKK</sequence>